<dbReference type="AlphaFoldDB" id="A0A1G7YG75"/>
<organism evidence="2 3">
    <name type="scientific">Paraburkholderia phenazinium</name>
    <dbReference type="NCBI Taxonomy" id="60549"/>
    <lineage>
        <taxon>Bacteria</taxon>
        <taxon>Pseudomonadati</taxon>
        <taxon>Pseudomonadota</taxon>
        <taxon>Betaproteobacteria</taxon>
        <taxon>Burkholderiales</taxon>
        <taxon>Burkholderiaceae</taxon>
        <taxon>Paraburkholderia</taxon>
    </lineage>
</organism>
<dbReference type="OrthoDB" id="6045057at2"/>
<proteinExistence type="predicted"/>
<evidence type="ECO:0000256" key="1">
    <source>
        <dbReference type="SAM" id="MobiDB-lite"/>
    </source>
</evidence>
<reference evidence="2 3" key="1">
    <citation type="submission" date="2016-10" db="EMBL/GenBank/DDBJ databases">
        <authorList>
            <person name="de Groot N.N."/>
        </authorList>
    </citation>
    <scope>NUCLEOTIDE SEQUENCE [LARGE SCALE GENOMIC DNA]</scope>
    <source>
        <strain evidence="2 3">LMG 2247</strain>
    </source>
</reference>
<evidence type="ECO:0000313" key="3">
    <source>
        <dbReference type="Proteomes" id="UP000199706"/>
    </source>
</evidence>
<gene>
    <name evidence="2" type="ORF">SAMN05216466_106165</name>
</gene>
<dbReference type="Proteomes" id="UP000199706">
    <property type="component" value="Unassembled WGS sequence"/>
</dbReference>
<feature type="region of interest" description="Disordered" evidence="1">
    <location>
        <begin position="95"/>
        <end position="116"/>
    </location>
</feature>
<name>A0A1G7YG75_9BURK</name>
<dbReference type="RefSeq" id="WP_090685447.1">
    <property type="nucleotide sequence ID" value="NZ_FNCJ01000006.1"/>
</dbReference>
<protein>
    <submittedName>
        <fullName evidence="2">Uncharacterized protein</fullName>
    </submittedName>
</protein>
<sequence length="116" mass="13078">MNTARLDAKARQQGFASYQAWSDELDRHVRTKTRRDGTNWGFTTWVQFVEWRLEHGQVVPEPYADAAIALTGGEAWRSDGNLLRQAVENAILSQAADEAMATPRQPAAPARRRARL</sequence>
<accession>A0A1G7YG75</accession>
<dbReference type="EMBL" id="FNCJ01000006">
    <property type="protein sequence ID" value="SDG95239.1"/>
    <property type="molecule type" value="Genomic_DNA"/>
</dbReference>
<evidence type="ECO:0000313" key="2">
    <source>
        <dbReference type="EMBL" id="SDG95239.1"/>
    </source>
</evidence>